<evidence type="ECO:0000256" key="4">
    <source>
        <dbReference type="ARBA" id="ARBA00022759"/>
    </source>
</evidence>
<dbReference type="GO" id="GO:0004519">
    <property type="term" value="F:endonuclease activity"/>
    <property type="evidence" value="ECO:0007669"/>
    <property type="project" value="UniProtKB-KW"/>
</dbReference>
<protein>
    <submittedName>
        <fullName evidence="10">Peptidase A2 domain-containing protein</fullName>
    </submittedName>
</protein>
<dbReference type="AlphaFoldDB" id="A0A1I8FI61"/>
<dbReference type="Pfam" id="PF17921">
    <property type="entry name" value="Integrase_H2C2"/>
    <property type="match status" value="1"/>
</dbReference>
<organism evidence="9 10">
    <name type="scientific">Macrostomum lignano</name>
    <dbReference type="NCBI Taxonomy" id="282301"/>
    <lineage>
        <taxon>Eukaryota</taxon>
        <taxon>Metazoa</taxon>
        <taxon>Spiralia</taxon>
        <taxon>Lophotrochozoa</taxon>
        <taxon>Platyhelminthes</taxon>
        <taxon>Rhabditophora</taxon>
        <taxon>Macrostomorpha</taxon>
        <taxon>Macrostomida</taxon>
        <taxon>Macrostomidae</taxon>
        <taxon>Macrostomum</taxon>
    </lineage>
</organism>
<sequence length="492" mass="54868">FQNVTGDPLELLTPEEVAELKRRRISTQIQLDCLLAEIKKRQRHLSPQQMQTLNAQMSDLREDIQEMSATISRLDRDAERAAAAEAFKMQIDTGASVSVLSSAQWALLGKPPLMRSNRRLEAFDGHVMKSLGKVTATVELRGRLQPVELIVVSSEKTYGLLGRDLLESDGVFHASDVQAEKTAIEPLPCIRGVKARMELVDDDKATFETINSIAFESPVIDAKRITAEMELDALTQRILNRVRQGDWRNCSQAEAQFKKVSNKLTLENGLLYMQRRVFIPPRLRKAAFDAIHDTHTGMHAAHSLMSTSCWWPGMQQDVAQFANGAAERAVQTVKSALRAWSEKITHMEFSRFLQKVLLHHRNSASSRGCCPAEILFGRRLRVPVVTNFEQGDSVIYAPSSSSVGNPAKFVMTAGQNTAWILADDGLRLASTNQLAPMATRPSEFEMEDEDETNSVPETGNEPVAGIQTPVPEEAVQLRRSLRNRSAPERFVP</sequence>
<dbReference type="PROSITE" id="PS50175">
    <property type="entry name" value="ASP_PROT_RETROV"/>
    <property type="match status" value="1"/>
</dbReference>
<keyword evidence="6" id="KW-0175">Coiled coil</keyword>
<dbReference type="InterPro" id="IPR036397">
    <property type="entry name" value="RNaseH_sf"/>
</dbReference>
<dbReference type="InterPro" id="IPR050951">
    <property type="entry name" value="Retrovirus_Pol_polyprotein"/>
</dbReference>
<dbReference type="Pfam" id="PF13975">
    <property type="entry name" value="gag-asp_proteas"/>
    <property type="match status" value="1"/>
</dbReference>
<dbReference type="GO" id="GO:0016779">
    <property type="term" value="F:nucleotidyltransferase activity"/>
    <property type="evidence" value="ECO:0007669"/>
    <property type="project" value="UniProtKB-KW"/>
</dbReference>
<dbReference type="SUPFAM" id="SSF50630">
    <property type="entry name" value="Acid proteases"/>
    <property type="match status" value="1"/>
</dbReference>
<feature type="region of interest" description="Disordered" evidence="7">
    <location>
        <begin position="439"/>
        <end position="473"/>
    </location>
</feature>
<dbReference type="GO" id="GO:0004190">
    <property type="term" value="F:aspartic-type endopeptidase activity"/>
    <property type="evidence" value="ECO:0007669"/>
    <property type="project" value="InterPro"/>
</dbReference>
<dbReference type="Gene3D" id="2.40.70.10">
    <property type="entry name" value="Acid Proteases"/>
    <property type="match status" value="1"/>
</dbReference>
<evidence type="ECO:0000256" key="7">
    <source>
        <dbReference type="SAM" id="MobiDB-lite"/>
    </source>
</evidence>
<evidence type="ECO:0000256" key="5">
    <source>
        <dbReference type="ARBA" id="ARBA00022801"/>
    </source>
</evidence>
<reference evidence="10" key="1">
    <citation type="submission" date="2016-11" db="UniProtKB">
        <authorList>
            <consortium name="WormBaseParasite"/>
        </authorList>
    </citation>
    <scope>IDENTIFICATION</scope>
</reference>
<dbReference type="WBParaSite" id="maker-unitig_33975-snap-gene-0.3-mRNA-1">
    <property type="protein sequence ID" value="maker-unitig_33975-snap-gene-0.3-mRNA-1"/>
    <property type="gene ID" value="maker-unitig_33975-snap-gene-0.3"/>
</dbReference>
<dbReference type="Proteomes" id="UP000095280">
    <property type="component" value="Unplaced"/>
</dbReference>
<keyword evidence="9" id="KW-1185">Reference proteome</keyword>
<dbReference type="InterPro" id="IPR041588">
    <property type="entry name" value="Integrase_H2C2"/>
</dbReference>
<dbReference type="InterPro" id="IPR001995">
    <property type="entry name" value="Peptidase_A2_cat"/>
</dbReference>
<dbReference type="InterPro" id="IPR021109">
    <property type="entry name" value="Peptidase_aspartic_dom_sf"/>
</dbReference>
<evidence type="ECO:0000256" key="2">
    <source>
        <dbReference type="ARBA" id="ARBA00022695"/>
    </source>
</evidence>
<keyword evidence="2" id="KW-0548">Nucleotidyltransferase</keyword>
<keyword evidence="5" id="KW-0378">Hydrolase</keyword>
<dbReference type="GO" id="GO:0003676">
    <property type="term" value="F:nucleic acid binding"/>
    <property type="evidence" value="ECO:0007669"/>
    <property type="project" value="InterPro"/>
</dbReference>
<evidence type="ECO:0000256" key="3">
    <source>
        <dbReference type="ARBA" id="ARBA00022722"/>
    </source>
</evidence>
<evidence type="ECO:0000313" key="9">
    <source>
        <dbReference type="Proteomes" id="UP000095280"/>
    </source>
</evidence>
<keyword evidence="3" id="KW-0540">Nuclease</keyword>
<dbReference type="GO" id="GO:0006508">
    <property type="term" value="P:proteolysis"/>
    <property type="evidence" value="ECO:0007669"/>
    <property type="project" value="InterPro"/>
</dbReference>
<dbReference type="PANTHER" id="PTHR37984">
    <property type="entry name" value="PROTEIN CBG26694"/>
    <property type="match status" value="1"/>
</dbReference>
<evidence type="ECO:0000256" key="1">
    <source>
        <dbReference type="ARBA" id="ARBA00022679"/>
    </source>
</evidence>
<keyword evidence="4" id="KW-0255">Endonuclease</keyword>
<accession>A0A1I8FI61</accession>
<dbReference type="Gene3D" id="1.10.340.70">
    <property type="match status" value="1"/>
</dbReference>
<proteinExistence type="predicted"/>
<dbReference type="Gene3D" id="3.30.420.10">
    <property type="entry name" value="Ribonuclease H-like superfamily/Ribonuclease H"/>
    <property type="match status" value="1"/>
</dbReference>
<evidence type="ECO:0000259" key="8">
    <source>
        <dbReference type="PROSITE" id="PS50175"/>
    </source>
</evidence>
<feature type="coiled-coil region" evidence="6">
    <location>
        <begin position="50"/>
        <end position="84"/>
    </location>
</feature>
<feature type="domain" description="Peptidase A2" evidence="8">
    <location>
        <begin position="87"/>
        <end position="165"/>
    </location>
</feature>
<dbReference type="PANTHER" id="PTHR37984:SF5">
    <property type="entry name" value="PROTEIN NYNRIN-LIKE"/>
    <property type="match status" value="1"/>
</dbReference>
<keyword evidence="1" id="KW-0808">Transferase</keyword>
<evidence type="ECO:0000256" key="6">
    <source>
        <dbReference type="SAM" id="Coils"/>
    </source>
</evidence>
<evidence type="ECO:0000313" key="10">
    <source>
        <dbReference type="WBParaSite" id="maker-unitig_33975-snap-gene-0.3-mRNA-1"/>
    </source>
</evidence>
<name>A0A1I8FI61_9PLAT</name>